<feature type="transmembrane region" description="Helical" evidence="1">
    <location>
        <begin position="34"/>
        <end position="51"/>
    </location>
</feature>
<gene>
    <name evidence="3" type="ORF">H4O21_19360</name>
</gene>
<keyword evidence="1" id="KW-1133">Transmembrane helix</keyword>
<organism evidence="3 4">
    <name type="scientific">Oceanospirillum sediminis</name>
    <dbReference type="NCBI Taxonomy" id="2760088"/>
    <lineage>
        <taxon>Bacteria</taxon>
        <taxon>Pseudomonadati</taxon>
        <taxon>Pseudomonadota</taxon>
        <taxon>Gammaproteobacteria</taxon>
        <taxon>Oceanospirillales</taxon>
        <taxon>Oceanospirillaceae</taxon>
        <taxon>Oceanospirillum</taxon>
    </lineage>
</organism>
<evidence type="ECO:0000313" key="3">
    <source>
        <dbReference type="EMBL" id="MBB1488770.1"/>
    </source>
</evidence>
<evidence type="ECO:0000256" key="1">
    <source>
        <dbReference type="SAM" id="Phobius"/>
    </source>
</evidence>
<dbReference type="AlphaFoldDB" id="A0A839IVR8"/>
<keyword evidence="4" id="KW-1185">Reference proteome</keyword>
<sequence length="173" mass="19739">MSAIEVNYRWTEEEYLQAADQHTRFGGGNSKDKIVAAVVGGLIVLSLFMMMERGFQPADSMAFILAIYWFFFRSRIHTRMLRSRFRKSTQQGKLISLSITDEEIQAQTEDQTEGSFDWSTVTKVVQTAQGYLMYRGVNYLWLPNVGFSSEEDAKRFGAMSERKAALFVDKTAG</sequence>
<comment type="caution">
    <text evidence="3">The sequence shown here is derived from an EMBL/GenBank/DDBJ whole genome shotgun (WGS) entry which is preliminary data.</text>
</comment>
<dbReference type="EMBL" id="JACJFM010000035">
    <property type="protein sequence ID" value="MBB1488770.1"/>
    <property type="molecule type" value="Genomic_DNA"/>
</dbReference>
<keyword evidence="1" id="KW-0472">Membrane</keyword>
<name>A0A839IVR8_9GAMM</name>
<proteinExistence type="predicted"/>
<evidence type="ECO:0000259" key="2">
    <source>
        <dbReference type="Pfam" id="PF14317"/>
    </source>
</evidence>
<feature type="domain" description="YcxB-like C-terminal" evidence="2">
    <location>
        <begin position="99"/>
        <end position="157"/>
    </location>
</feature>
<feature type="transmembrane region" description="Helical" evidence="1">
    <location>
        <begin position="57"/>
        <end position="76"/>
    </location>
</feature>
<dbReference type="InterPro" id="IPR025588">
    <property type="entry name" value="YcxB-like_C"/>
</dbReference>
<dbReference type="Proteomes" id="UP000565262">
    <property type="component" value="Unassembled WGS sequence"/>
</dbReference>
<accession>A0A839IVR8</accession>
<evidence type="ECO:0000313" key="4">
    <source>
        <dbReference type="Proteomes" id="UP000565262"/>
    </source>
</evidence>
<reference evidence="3 4" key="1">
    <citation type="submission" date="2020-08" db="EMBL/GenBank/DDBJ databases">
        <title>Oceanospirillum sp. nov. isolated from marine sediment.</title>
        <authorList>
            <person name="Ji X."/>
        </authorList>
    </citation>
    <scope>NUCLEOTIDE SEQUENCE [LARGE SCALE GENOMIC DNA]</scope>
    <source>
        <strain evidence="3 4">D5</strain>
    </source>
</reference>
<dbReference type="Pfam" id="PF14317">
    <property type="entry name" value="YcxB"/>
    <property type="match status" value="1"/>
</dbReference>
<dbReference type="RefSeq" id="WP_182810543.1">
    <property type="nucleotide sequence ID" value="NZ_JACJFM010000035.1"/>
</dbReference>
<keyword evidence="1" id="KW-0812">Transmembrane</keyword>
<protein>
    <submittedName>
        <fullName evidence="3">YcxB family protein</fullName>
    </submittedName>
</protein>